<dbReference type="EMBL" id="BPRE01000027">
    <property type="protein sequence ID" value="GJE78536.1"/>
    <property type="molecule type" value="Genomic_DNA"/>
</dbReference>
<proteinExistence type="predicted"/>
<organism evidence="1 2">
    <name type="scientific">Methylorubrum suomiense</name>
    <dbReference type="NCBI Taxonomy" id="144191"/>
    <lineage>
        <taxon>Bacteria</taxon>
        <taxon>Pseudomonadati</taxon>
        <taxon>Pseudomonadota</taxon>
        <taxon>Alphaproteobacteria</taxon>
        <taxon>Hyphomicrobiales</taxon>
        <taxon>Methylobacteriaceae</taxon>
        <taxon>Methylorubrum</taxon>
    </lineage>
</organism>
<name>A0ABQ4V1R9_9HYPH</name>
<reference evidence="1" key="1">
    <citation type="journal article" date="2021" name="Front. Microbiol.">
        <title>Comprehensive Comparative Genomics and Phenotyping of Methylobacterium Species.</title>
        <authorList>
            <person name="Alessa O."/>
            <person name="Ogura Y."/>
            <person name="Fujitani Y."/>
            <person name="Takami H."/>
            <person name="Hayashi T."/>
            <person name="Sahin N."/>
            <person name="Tani A."/>
        </authorList>
    </citation>
    <scope>NUCLEOTIDE SEQUENCE</scope>
    <source>
        <strain evidence="1">DSM 14458</strain>
    </source>
</reference>
<dbReference type="InterPro" id="IPR005560">
    <property type="entry name" value="Csp_YhjQ"/>
</dbReference>
<dbReference type="InterPro" id="IPR044543">
    <property type="entry name" value="YHJQ-like"/>
</dbReference>
<dbReference type="PANTHER" id="PTHR37310:SF1">
    <property type="entry name" value="CYTOPLASMIC PROTEIN"/>
    <property type="match status" value="1"/>
</dbReference>
<keyword evidence="2" id="KW-1185">Reference proteome</keyword>
<dbReference type="Gene3D" id="1.20.1270.360">
    <property type="match status" value="1"/>
</dbReference>
<evidence type="ECO:0000313" key="2">
    <source>
        <dbReference type="Proteomes" id="UP001055093"/>
    </source>
</evidence>
<dbReference type="PANTHER" id="PTHR37310">
    <property type="entry name" value="CYTOPLASMIC PROTEIN-RELATED"/>
    <property type="match status" value="1"/>
</dbReference>
<dbReference type="CDD" id="cd08026">
    <property type="entry name" value="DUF326"/>
    <property type="match status" value="1"/>
</dbReference>
<accession>A0ABQ4V1R9</accession>
<dbReference type="Proteomes" id="UP001055093">
    <property type="component" value="Unassembled WGS sequence"/>
</dbReference>
<sequence length="110" mass="12036">MQHLSSEMRGCIDECLRCYQTCLSMVSQHCLPAGGKHVQPEHVRLMLACAESCRTSAHVMLLGTPAHEHTCRACAEVCEACAKSCEAVGDMQECVDQCRRCAETCRTMAG</sequence>
<evidence type="ECO:0000313" key="1">
    <source>
        <dbReference type="EMBL" id="GJE78536.1"/>
    </source>
</evidence>
<reference evidence="1" key="2">
    <citation type="submission" date="2021-08" db="EMBL/GenBank/DDBJ databases">
        <authorList>
            <person name="Tani A."/>
            <person name="Ola A."/>
            <person name="Ogura Y."/>
            <person name="Katsura K."/>
            <person name="Hayashi T."/>
        </authorList>
    </citation>
    <scope>NUCLEOTIDE SEQUENCE</scope>
    <source>
        <strain evidence="1">DSM 14458</strain>
    </source>
</reference>
<dbReference type="RefSeq" id="WP_238308867.1">
    <property type="nucleotide sequence ID" value="NZ_BPRE01000027.1"/>
</dbReference>
<comment type="caution">
    <text evidence="1">The sequence shown here is derived from an EMBL/GenBank/DDBJ whole genome shotgun (WGS) entry which is preliminary data.</text>
</comment>
<protein>
    <submittedName>
        <fullName evidence="1">Cysteine-rich protein YhjQ</fullName>
    </submittedName>
</protein>
<gene>
    <name evidence="1" type="primary">yhjQ_3</name>
    <name evidence="1" type="ORF">BGCPKDLD_5153</name>
</gene>
<dbReference type="Pfam" id="PF03860">
    <property type="entry name" value="Csp"/>
    <property type="match status" value="1"/>
</dbReference>